<evidence type="ECO:0000256" key="5">
    <source>
        <dbReference type="ARBA" id="ARBA00023274"/>
    </source>
</evidence>
<dbReference type="GO" id="GO:0003735">
    <property type="term" value="F:structural constituent of ribosome"/>
    <property type="evidence" value="ECO:0007669"/>
    <property type="project" value="InterPro"/>
</dbReference>
<dbReference type="Pfam" id="PF06984">
    <property type="entry name" value="MRP-L47"/>
    <property type="match status" value="1"/>
</dbReference>
<dbReference type="OrthoDB" id="270763at2759"/>
<dbReference type="FunCoup" id="A0A1E5RH45">
    <property type="interactions" value="242"/>
</dbReference>
<comment type="similarity">
    <text evidence="2">Belongs to the universal ribosomal protein uL29 family.</text>
</comment>
<evidence type="ECO:0000256" key="2">
    <source>
        <dbReference type="ARBA" id="ARBA00009254"/>
    </source>
</evidence>
<dbReference type="EMBL" id="LPNM01000006">
    <property type="protein sequence ID" value="OEJ86229.1"/>
    <property type="molecule type" value="Genomic_DNA"/>
</dbReference>
<evidence type="ECO:0000313" key="9">
    <source>
        <dbReference type="EMBL" id="OEJ86229.1"/>
    </source>
</evidence>
<comment type="subcellular location">
    <subcellularLocation>
        <location evidence="1">Mitochondrion</location>
    </subcellularLocation>
</comment>
<dbReference type="STRING" id="56408.A0A1E5RH45"/>
<keyword evidence="3 9" id="KW-0689">Ribosomal protein</keyword>
<name>A0A1E5RH45_9ASCO</name>
<dbReference type="Gene3D" id="6.10.330.20">
    <property type="match status" value="1"/>
</dbReference>
<gene>
    <name evidence="9" type="ORF">AWRI3579_g1207</name>
</gene>
<evidence type="ECO:0000313" key="10">
    <source>
        <dbReference type="Proteomes" id="UP000095728"/>
    </source>
</evidence>
<accession>A0A1E5RH45</accession>
<evidence type="ECO:0000256" key="8">
    <source>
        <dbReference type="SAM" id="MobiDB-lite"/>
    </source>
</evidence>
<protein>
    <recommendedName>
        <fullName evidence="6">Large ribosomal subunit protein uL29m</fullName>
    </recommendedName>
    <alternativeName>
        <fullName evidence="7">54S ribosomal protein L4, mitochondrial</fullName>
    </alternativeName>
</protein>
<dbReference type="PANTHER" id="PTHR21183">
    <property type="entry name" value="RIBOSOMAL PROTEIN L47, MITOCHONDRIAL-RELATED"/>
    <property type="match status" value="1"/>
</dbReference>
<dbReference type="PANTHER" id="PTHR21183:SF18">
    <property type="entry name" value="LARGE RIBOSOMAL SUBUNIT PROTEIN UL29M"/>
    <property type="match status" value="1"/>
</dbReference>
<reference evidence="10" key="1">
    <citation type="journal article" date="2016" name="Genome Announc.">
        <title>Genome sequences of three species of Hanseniaspora isolated from spontaneous wine fermentations.</title>
        <authorList>
            <person name="Sternes P.R."/>
            <person name="Lee D."/>
            <person name="Kutyna D.R."/>
            <person name="Borneman A.R."/>
        </authorList>
    </citation>
    <scope>NUCLEOTIDE SEQUENCE [LARGE SCALE GENOMIC DNA]</scope>
    <source>
        <strain evidence="10">AWRI3579</strain>
    </source>
</reference>
<evidence type="ECO:0000256" key="1">
    <source>
        <dbReference type="ARBA" id="ARBA00004173"/>
    </source>
</evidence>
<evidence type="ECO:0000256" key="4">
    <source>
        <dbReference type="ARBA" id="ARBA00023128"/>
    </source>
</evidence>
<keyword evidence="4" id="KW-0496">Mitochondrion</keyword>
<dbReference type="AlphaFoldDB" id="A0A1E5RH45"/>
<sequence length="201" mass="24060">MLKFRRELHTSANLLVRNKWTKPKPKPAPRTNVRPPTITSHHSGSLRITPPIPPSVKNLETSEYHPLWQFFSNKKYIRGQIELDEYSRPWTVAELRLKSFDDLHSLWYSCLKEMNVLRREIELFDNQKIGGNVEAYENVQKKVQTTLWRIRHTLSERQWSYEYANQMFNDDQKIKEFLETFESEENQDVIKRLNNSIKQAE</sequence>
<dbReference type="InParanoid" id="A0A1E5RH45"/>
<evidence type="ECO:0000256" key="6">
    <source>
        <dbReference type="ARBA" id="ARBA00035289"/>
    </source>
</evidence>
<dbReference type="Proteomes" id="UP000095728">
    <property type="component" value="Unassembled WGS sequence"/>
</dbReference>
<keyword evidence="5" id="KW-0687">Ribonucleoprotein</keyword>
<feature type="region of interest" description="Disordered" evidence="8">
    <location>
        <begin position="19"/>
        <end position="52"/>
    </location>
</feature>
<dbReference type="InterPro" id="IPR038340">
    <property type="entry name" value="MRP-L47_sf"/>
</dbReference>
<dbReference type="GO" id="GO:0032543">
    <property type="term" value="P:mitochondrial translation"/>
    <property type="evidence" value="ECO:0007669"/>
    <property type="project" value="TreeGrafter"/>
</dbReference>
<comment type="caution">
    <text evidence="9">The sequence shown here is derived from an EMBL/GenBank/DDBJ whole genome shotgun (WGS) entry which is preliminary data.</text>
</comment>
<evidence type="ECO:0000256" key="7">
    <source>
        <dbReference type="ARBA" id="ARBA00035399"/>
    </source>
</evidence>
<dbReference type="InterPro" id="IPR010729">
    <property type="entry name" value="Ribosomal_uL29_mit"/>
</dbReference>
<proteinExistence type="inferred from homology"/>
<evidence type="ECO:0000256" key="3">
    <source>
        <dbReference type="ARBA" id="ARBA00022980"/>
    </source>
</evidence>
<dbReference type="GO" id="GO:0005762">
    <property type="term" value="C:mitochondrial large ribosomal subunit"/>
    <property type="evidence" value="ECO:0007669"/>
    <property type="project" value="TreeGrafter"/>
</dbReference>
<organism evidence="9 10">
    <name type="scientific">Hanseniaspora osmophila</name>
    <dbReference type="NCBI Taxonomy" id="56408"/>
    <lineage>
        <taxon>Eukaryota</taxon>
        <taxon>Fungi</taxon>
        <taxon>Dikarya</taxon>
        <taxon>Ascomycota</taxon>
        <taxon>Saccharomycotina</taxon>
        <taxon>Saccharomycetes</taxon>
        <taxon>Saccharomycodales</taxon>
        <taxon>Saccharomycodaceae</taxon>
        <taxon>Hanseniaspora</taxon>
    </lineage>
</organism>
<keyword evidence="10" id="KW-1185">Reference proteome</keyword>